<evidence type="ECO:0000259" key="2">
    <source>
        <dbReference type="PROSITE" id="PS50802"/>
    </source>
</evidence>
<dbReference type="AlphaFoldDB" id="A0A3N2PJD8"/>
<feature type="compositionally biased region" description="Basic residues" evidence="1">
    <location>
        <begin position="24"/>
        <end position="36"/>
    </location>
</feature>
<dbReference type="Pfam" id="PF02338">
    <property type="entry name" value="OTU"/>
    <property type="match status" value="1"/>
</dbReference>
<dbReference type="PANTHER" id="PTHR12419:SF10">
    <property type="entry name" value="DEUBIQUITINASE OTUD6B"/>
    <property type="match status" value="1"/>
</dbReference>
<accession>A0A3N2PJD8</accession>
<dbReference type="PROSITE" id="PS50802">
    <property type="entry name" value="OTU"/>
    <property type="match status" value="1"/>
</dbReference>
<feature type="compositionally biased region" description="Pro residues" evidence="1">
    <location>
        <begin position="102"/>
        <end position="112"/>
    </location>
</feature>
<dbReference type="SUPFAM" id="SSF54001">
    <property type="entry name" value="Cysteine proteinases"/>
    <property type="match status" value="1"/>
</dbReference>
<feature type="compositionally biased region" description="Acidic residues" evidence="1">
    <location>
        <begin position="68"/>
        <end position="84"/>
    </location>
</feature>
<dbReference type="InterPro" id="IPR050704">
    <property type="entry name" value="Peptidase_C85-like"/>
</dbReference>
<dbReference type="RefSeq" id="XP_028462448.1">
    <property type="nucleotide sequence ID" value="XM_028609370.1"/>
</dbReference>
<evidence type="ECO:0000256" key="1">
    <source>
        <dbReference type="SAM" id="MobiDB-lite"/>
    </source>
</evidence>
<dbReference type="PANTHER" id="PTHR12419">
    <property type="entry name" value="OTU DOMAIN CONTAINING PROTEIN"/>
    <property type="match status" value="1"/>
</dbReference>
<evidence type="ECO:0000313" key="3">
    <source>
        <dbReference type="EMBL" id="ROT34642.1"/>
    </source>
</evidence>
<feature type="region of interest" description="Disordered" evidence="1">
    <location>
        <begin position="1"/>
        <end position="148"/>
    </location>
</feature>
<dbReference type="GO" id="GO:0016579">
    <property type="term" value="P:protein deubiquitination"/>
    <property type="evidence" value="ECO:0007669"/>
    <property type="project" value="TreeGrafter"/>
</dbReference>
<sequence>MEETLEQIQARHRKEQRDLVARITNKKKSATKKTRKGINDECAELERQLKARQADEVARATGPVTGKEEEEEEEEPQDEAVDEVLSERMQNTSIKESEDGAPTPPTSSPPPGGGGGGKKRNRQKERMARRAAEIEAAAAKAEEEAKDMTDHRGLERKYMAEVFVANDLVEKDIRPDGHCLFSAVADQLQQHGIPLRGGGGGTDGNDGNDEDPPYRIVRKAATGWMAGRPDDYAPFLEEPLDAYLAKIRDTAEWGGQLELAALAARYGVEIRVVQDGRTERIEPPPGGVEAEKTKTIWLAYYRHGFGLGEHYNSLRKKA</sequence>
<dbReference type="GO" id="GO:0004843">
    <property type="term" value="F:cysteine-type deubiquitinase activity"/>
    <property type="evidence" value="ECO:0007669"/>
    <property type="project" value="TreeGrafter"/>
</dbReference>
<dbReference type="Gene3D" id="3.90.70.80">
    <property type="match status" value="1"/>
</dbReference>
<feature type="compositionally biased region" description="Basic and acidic residues" evidence="1">
    <location>
        <begin position="44"/>
        <end position="58"/>
    </location>
</feature>
<evidence type="ECO:0000313" key="4">
    <source>
        <dbReference type="Proteomes" id="UP000272025"/>
    </source>
</evidence>
<dbReference type="OrthoDB" id="415023at2759"/>
<dbReference type="STRING" id="1314773.A0A3N2PJD8"/>
<feature type="domain" description="OTU" evidence="2">
    <location>
        <begin position="168"/>
        <end position="317"/>
    </location>
</feature>
<dbReference type="InterPro" id="IPR003323">
    <property type="entry name" value="OTU_dom"/>
</dbReference>
<dbReference type="EMBL" id="ML119066">
    <property type="protein sequence ID" value="ROT34642.1"/>
    <property type="molecule type" value="Genomic_DNA"/>
</dbReference>
<dbReference type="InterPro" id="IPR049771">
    <property type="entry name" value="OTU2-like_OTU"/>
</dbReference>
<name>A0A3N2PJD8_SODAK</name>
<keyword evidence="4" id="KW-1185">Reference proteome</keyword>
<dbReference type="InterPro" id="IPR038765">
    <property type="entry name" value="Papain-like_cys_pep_sf"/>
</dbReference>
<dbReference type="CDD" id="cd22762">
    <property type="entry name" value="OTU_fungi_OTU2-like"/>
    <property type="match status" value="1"/>
</dbReference>
<reference evidence="3 4" key="1">
    <citation type="journal article" date="2018" name="Mol. Ecol.">
        <title>The obligate alkalophilic soda-lake fungus Sodiomyces alkalinus has shifted to a protein diet.</title>
        <authorList>
            <person name="Grum-Grzhimaylo A.A."/>
            <person name="Falkoski D.L."/>
            <person name="van den Heuvel J."/>
            <person name="Valero-Jimenez C.A."/>
            <person name="Min B."/>
            <person name="Choi I.G."/>
            <person name="Lipzen A."/>
            <person name="Daum C.G."/>
            <person name="Aanen D.K."/>
            <person name="Tsang A."/>
            <person name="Henrissat B."/>
            <person name="Bilanenko E.N."/>
            <person name="de Vries R.P."/>
            <person name="van Kan J.A.L."/>
            <person name="Grigoriev I.V."/>
            <person name="Debets A.J.M."/>
        </authorList>
    </citation>
    <scope>NUCLEOTIDE SEQUENCE [LARGE SCALE GENOMIC DNA]</scope>
    <source>
        <strain evidence="3 4">F11</strain>
    </source>
</reference>
<dbReference type="Proteomes" id="UP000272025">
    <property type="component" value="Unassembled WGS sequence"/>
</dbReference>
<organism evidence="3 4">
    <name type="scientific">Sodiomyces alkalinus (strain CBS 110278 / VKM F-3762 / F11)</name>
    <name type="common">Alkaliphilic filamentous fungus</name>
    <dbReference type="NCBI Taxonomy" id="1314773"/>
    <lineage>
        <taxon>Eukaryota</taxon>
        <taxon>Fungi</taxon>
        <taxon>Dikarya</taxon>
        <taxon>Ascomycota</taxon>
        <taxon>Pezizomycotina</taxon>
        <taxon>Sordariomycetes</taxon>
        <taxon>Hypocreomycetidae</taxon>
        <taxon>Glomerellales</taxon>
        <taxon>Plectosphaerellaceae</taxon>
        <taxon>Sodiomyces</taxon>
    </lineage>
</organism>
<dbReference type="GeneID" id="39577848"/>
<protein>
    <submittedName>
        <fullName evidence="3">Cysteine proteinase</fullName>
    </submittedName>
</protein>
<proteinExistence type="predicted"/>
<feature type="compositionally biased region" description="Basic and acidic residues" evidence="1">
    <location>
        <begin position="124"/>
        <end position="133"/>
    </location>
</feature>
<gene>
    <name evidence="3" type="ORF">SODALDRAFT_318073</name>
</gene>